<dbReference type="InterPro" id="IPR012093">
    <property type="entry name" value="Pirin"/>
</dbReference>
<evidence type="ECO:0000256" key="2">
    <source>
        <dbReference type="RuleBase" id="RU003457"/>
    </source>
</evidence>
<sequence length="290" mass="30796">MNAVASFLSQPEPTAAAVVNPRKIRTVTTGYHHGPITRLVSPSDLGQWIKPFVFLDAGVLPSSDAPLFGIHPHSGIATLTAVLKGHVAYEDTTGKQGEVATGGLEWMRAAGGVWHDGHVVGSTPVEFFQLWVTLPPDQENGAPESQNIAPEEVPAVGPARVLLGHYQGANSPIRSPAGITYLHVRLKAGESWRFVPNPNETVAWMALHQGTTTVPGSFTAGDLVIFEESDHAIDVVAHDDVSFVLGAAVKHPYPLVMGKYSVHTNAGALAAGEAEIVRIGQQLRAVGRLK</sequence>
<proteinExistence type="inferred from homology"/>
<comment type="caution">
    <text evidence="4">The sequence shown here is derived from an EMBL/GenBank/DDBJ whole genome shotgun (WGS) entry which is preliminary data.</text>
</comment>
<dbReference type="EMBL" id="QQAH01000013">
    <property type="protein sequence ID" value="RDD80986.1"/>
    <property type="molecule type" value="Genomic_DNA"/>
</dbReference>
<dbReference type="RefSeq" id="WP_114846290.1">
    <property type="nucleotide sequence ID" value="NZ_JBHSPE010000008.1"/>
</dbReference>
<accession>A0A369UKA8</accession>
<comment type="similarity">
    <text evidence="1 2">Belongs to the pirin family.</text>
</comment>
<evidence type="ECO:0000256" key="1">
    <source>
        <dbReference type="ARBA" id="ARBA00008416"/>
    </source>
</evidence>
<reference evidence="4 5" key="1">
    <citation type="submission" date="2018-07" db="EMBL/GenBank/DDBJ databases">
        <title>Dyella tabacisoli L4-6T, whole genome shotgun sequence.</title>
        <authorList>
            <person name="Zhou X.-K."/>
            <person name="Li W.-J."/>
            <person name="Duan Y.-Q."/>
        </authorList>
    </citation>
    <scope>NUCLEOTIDE SEQUENCE [LARGE SCALE GENOMIC DNA]</scope>
    <source>
        <strain evidence="4 5">L4-6</strain>
    </source>
</reference>
<dbReference type="Gene3D" id="2.60.120.10">
    <property type="entry name" value="Jelly Rolls"/>
    <property type="match status" value="1"/>
</dbReference>
<dbReference type="PIRSF" id="PIRSF006232">
    <property type="entry name" value="Pirin"/>
    <property type="match status" value="1"/>
</dbReference>
<evidence type="ECO:0000259" key="3">
    <source>
        <dbReference type="Pfam" id="PF02678"/>
    </source>
</evidence>
<organism evidence="4 5">
    <name type="scientific">Dyella tabacisoli</name>
    <dbReference type="NCBI Taxonomy" id="2282381"/>
    <lineage>
        <taxon>Bacteria</taxon>
        <taxon>Pseudomonadati</taxon>
        <taxon>Pseudomonadota</taxon>
        <taxon>Gammaproteobacteria</taxon>
        <taxon>Lysobacterales</taxon>
        <taxon>Rhodanobacteraceae</taxon>
        <taxon>Dyella</taxon>
    </lineage>
</organism>
<evidence type="ECO:0000313" key="5">
    <source>
        <dbReference type="Proteomes" id="UP000253782"/>
    </source>
</evidence>
<dbReference type="Proteomes" id="UP000253782">
    <property type="component" value="Unassembled WGS sequence"/>
</dbReference>
<dbReference type="SUPFAM" id="SSF51182">
    <property type="entry name" value="RmlC-like cupins"/>
    <property type="match status" value="1"/>
</dbReference>
<gene>
    <name evidence="4" type="ORF">DVJ77_14910</name>
</gene>
<dbReference type="AlphaFoldDB" id="A0A369UKA8"/>
<dbReference type="InterPro" id="IPR011051">
    <property type="entry name" value="RmlC_Cupin_sf"/>
</dbReference>
<dbReference type="PANTHER" id="PTHR13903:SF8">
    <property type="entry name" value="PIRIN"/>
    <property type="match status" value="1"/>
</dbReference>
<keyword evidence="5" id="KW-1185">Reference proteome</keyword>
<dbReference type="Pfam" id="PF02678">
    <property type="entry name" value="Pirin"/>
    <property type="match status" value="1"/>
</dbReference>
<dbReference type="InterPro" id="IPR003829">
    <property type="entry name" value="Pirin_N_dom"/>
</dbReference>
<dbReference type="PANTHER" id="PTHR13903">
    <property type="entry name" value="PIRIN-RELATED"/>
    <property type="match status" value="1"/>
</dbReference>
<dbReference type="InterPro" id="IPR014710">
    <property type="entry name" value="RmlC-like_jellyroll"/>
</dbReference>
<dbReference type="OrthoDB" id="321327at2"/>
<name>A0A369UKA8_9GAMM</name>
<feature type="domain" description="Pirin N-terminal" evidence="3">
    <location>
        <begin position="47"/>
        <end position="132"/>
    </location>
</feature>
<evidence type="ECO:0000313" key="4">
    <source>
        <dbReference type="EMBL" id="RDD80986.1"/>
    </source>
</evidence>
<protein>
    <submittedName>
        <fullName evidence="4">Pirin family protein</fullName>
    </submittedName>
</protein>